<dbReference type="GO" id="GO:0016787">
    <property type="term" value="F:hydrolase activity"/>
    <property type="evidence" value="ECO:0007669"/>
    <property type="project" value="UniProtKB-KW"/>
</dbReference>
<dbReference type="KEGG" id="caul:KCG34_02925"/>
<accession>A0A975G0H1</accession>
<organism evidence="2 3">
    <name type="scientific">Phenylobacterium montanum</name>
    <dbReference type="NCBI Taxonomy" id="2823693"/>
    <lineage>
        <taxon>Bacteria</taxon>
        <taxon>Pseudomonadati</taxon>
        <taxon>Pseudomonadota</taxon>
        <taxon>Alphaproteobacteria</taxon>
        <taxon>Caulobacterales</taxon>
        <taxon>Caulobacteraceae</taxon>
        <taxon>Phenylobacterium</taxon>
    </lineage>
</organism>
<evidence type="ECO:0000313" key="2">
    <source>
        <dbReference type="EMBL" id="QUD88858.1"/>
    </source>
</evidence>
<proteinExistence type="predicted"/>
<feature type="domain" description="AB hydrolase-1" evidence="1">
    <location>
        <begin position="32"/>
        <end position="174"/>
    </location>
</feature>
<evidence type="ECO:0000313" key="3">
    <source>
        <dbReference type="Proteomes" id="UP000676409"/>
    </source>
</evidence>
<dbReference type="PANTHER" id="PTHR43433">
    <property type="entry name" value="HYDROLASE, ALPHA/BETA FOLD FAMILY PROTEIN"/>
    <property type="match status" value="1"/>
</dbReference>
<dbReference type="Pfam" id="PF00561">
    <property type="entry name" value="Abhydrolase_1"/>
    <property type="match status" value="1"/>
</dbReference>
<evidence type="ECO:0000259" key="1">
    <source>
        <dbReference type="Pfam" id="PF00561"/>
    </source>
</evidence>
<protein>
    <submittedName>
        <fullName evidence="2">Alpha/beta hydrolase</fullName>
    </submittedName>
</protein>
<dbReference type="AlphaFoldDB" id="A0A975G0H1"/>
<sequence>MQSDSATLAKAVEIRTRDGMRLFHRDWGQGRPMVFVHSWAMSSAMWAYQVAHLSEQGFRCIAYDRRGHGRSDPTSRGFDIDTLADDLAAVIDQLGLEDVTLVGHSMGCGEIVRYLTRHGSRRVAKVVLLAPVTPCVLAKEDNPFGAPMTYFEELREAWRTDFPKWIDDNKAPFVTSETSPQMVEWLVDQLRETPVPVAIAANKAMVNADLRADLGEIDRPMLILHGDKDASAPLDLTGRITAQGVTGSVLKVYDGAPHGLFVTHMDEVNRDILAFAA</sequence>
<dbReference type="SUPFAM" id="SSF53474">
    <property type="entry name" value="alpha/beta-Hydrolases"/>
    <property type="match status" value="1"/>
</dbReference>
<keyword evidence="3" id="KW-1185">Reference proteome</keyword>
<dbReference type="InterPro" id="IPR000073">
    <property type="entry name" value="AB_hydrolase_1"/>
</dbReference>
<dbReference type="InterPro" id="IPR029058">
    <property type="entry name" value="AB_hydrolase_fold"/>
</dbReference>
<name>A0A975G0H1_9CAUL</name>
<dbReference type="PRINTS" id="PR00111">
    <property type="entry name" value="ABHYDROLASE"/>
</dbReference>
<dbReference type="RefSeq" id="WP_211938908.1">
    <property type="nucleotide sequence ID" value="NZ_CP073078.1"/>
</dbReference>
<reference evidence="2" key="1">
    <citation type="submission" date="2021-04" db="EMBL/GenBank/DDBJ databases">
        <title>The complete genome sequence of Caulobacter sp. S6.</title>
        <authorList>
            <person name="Tang Y."/>
            <person name="Ouyang W."/>
            <person name="Liu Q."/>
            <person name="Huang B."/>
            <person name="Guo Z."/>
            <person name="Lei P."/>
        </authorList>
    </citation>
    <scope>NUCLEOTIDE SEQUENCE</scope>
    <source>
        <strain evidence="2">S6</strain>
    </source>
</reference>
<dbReference type="PANTHER" id="PTHR43433:SF5">
    <property type="entry name" value="AB HYDROLASE-1 DOMAIN-CONTAINING PROTEIN"/>
    <property type="match status" value="1"/>
</dbReference>
<gene>
    <name evidence="2" type="ORF">KCG34_02925</name>
</gene>
<dbReference type="Gene3D" id="3.40.50.1820">
    <property type="entry name" value="alpha/beta hydrolase"/>
    <property type="match status" value="1"/>
</dbReference>
<dbReference type="EMBL" id="CP073078">
    <property type="protein sequence ID" value="QUD88858.1"/>
    <property type="molecule type" value="Genomic_DNA"/>
</dbReference>
<dbReference type="InterPro" id="IPR050471">
    <property type="entry name" value="AB_hydrolase"/>
</dbReference>
<keyword evidence="2" id="KW-0378">Hydrolase</keyword>
<dbReference type="Proteomes" id="UP000676409">
    <property type="component" value="Chromosome"/>
</dbReference>